<dbReference type="InterPro" id="IPR032259">
    <property type="entry name" value="HIBYL-CoA-H"/>
</dbReference>
<dbReference type="EC" id="3.1.2.4" evidence="2"/>
<keyword evidence="1 2" id="KW-0378">Hydrolase</keyword>
<gene>
    <name evidence="4" type="ORF">A4A49_07897</name>
</gene>
<reference evidence="4" key="1">
    <citation type="submission" date="2016-11" db="EMBL/GenBank/DDBJ databases">
        <title>The genome of Nicotiana attenuata.</title>
        <authorList>
            <person name="Xu S."/>
            <person name="Brockmoeller T."/>
            <person name="Gaquerel E."/>
            <person name="Navarro A."/>
            <person name="Kuhl H."/>
            <person name="Gase K."/>
            <person name="Ling Z."/>
            <person name="Zhou W."/>
            <person name="Kreitzer C."/>
            <person name="Stanke M."/>
            <person name="Tang H."/>
            <person name="Lyons E."/>
            <person name="Pandey P."/>
            <person name="Pandey S.P."/>
            <person name="Timmermann B."/>
            <person name="Baldwin I.T."/>
        </authorList>
    </citation>
    <scope>NUCLEOTIDE SEQUENCE [LARGE SCALE GENOMIC DNA]</scope>
    <source>
        <strain evidence="4">UT</strain>
    </source>
</reference>
<evidence type="ECO:0000259" key="3">
    <source>
        <dbReference type="Pfam" id="PF16113"/>
    </source>
</evidence>
<dbReference type="GO" id="GO:0003860">
    <property type="term" value="F:3-hydroxyisobutyryl-CoA hydrolase activity"/>
    <property type="evidence" value="ECO:0007669"/>
    <property type="project" value="UniProtKB-UniRule"/>
</dbReference>
<dbReference type="Pfam" id="PF16113">
    <property type="entry name" value="ECH_2"/>
    <property type="match status" value="1"/>
</dbReference>
<comment type="catalytic activity">
    <reaction evidence="2">
        <text>3-hydroxy-2-methylpropanoyl-CoA + H2O = 3-hydroxy-2-methylpropanoate + CoA + H(+)</text>
        <dbReference type="Rhea" id="RHEA:20888"/>
        <dbReference type="ChEBI" id="CHEBI:11805"/>
        <dbReference type="ChEBI" id="CHEBI:15377"/>
        <dbReference type="ChEBI" id="CHEBI:15378"/>
        <dbReference type="ChEBI" id="CHEBI:57287"/>
        <dbReference type="ChEBI" id="CHEBI:57340"/>
        <dbReference type="EC" id="3.1.2.4"/>
    </reaction>
</comment>
<comment type="function">
    <text evidence="2">Hydrolyzes 3-hydroxyisobutyryl-CoA (HIBYL-CoA), a saline catabolite. Has high activity toward isobutyryl-CoA. Could be an isobutyryl-CoA dehydrogenase that functions in valine catabolism.</text>
</comment>
<proteinExistence type="inferred from homology"/>
<dbReference type="InterPro" id="IPR029045">
    <property type="entry name" value="ClpP/crotonase-like_dom_sf"/>
</dbReference>
<dbReference type="OMA" id="HYCLSER"/>
<dbReference type="SMR" id="A0A1J6ISB6"/>
<dbReference type="InterPro" id="IPR045004">
    <property type="entry name" value="ECH_dom"/>
</dbReference>
<accession>A0A1J6ISB6</accession>
<comment type="caution">
    <text evidence="4">The sequence shown here is derived from an EMBL/GenBank/DDBJ whole genome shotgun (WGS) entry which is preliminary data.</text>
</comment>
<name>A0A1J6ISB6_NICAT</name>
<dbReference type="GO" id="GO:0006574">
    <property type="term" value="P:L-valine catabolic process"/>
    <property type="evidence" value="ECO:0007669"/>
    <property type="project" value="UniProtKB-UniRule"/>
</dbReference>
<dbReference type="SUPFAM" id="SSF52096">
    <property type="entry name" value="ClpP/crotonase"/>
    <property type="match status" value="1"/>
</dbReference>
<keyword evidence="5" id="KW-1185">Reference proteome</keyword>
<comment type="similarity">
    <text evidence="2">Belongs to the enoyl-CoA hydratase/isomerase family.</text>
</comment>
<evidence type="ECO:0000313" key="5">
    <source>
        <dbReference type="Proteomes" id="UP000187609"/>
    </source>
</evidence>
<dbReference type="Proteomes" id="UP000187609">
    <property type="component" value="Unassembled WGS sequence"/>
</dbReference>
<feature type="domain" description="Enoyl-CoA hydratase/isomerase" evidence="3">
    <location>
        <begin position="39"/>
        <end position="406"/>
    </location>
</feature>
<evidence type="ECO:0000256" key="1">
    <source>
        <dbReference type="ARBA" id="ARBA00022801"/>
    </source>
</evidence>
<dbReference type="Gene3D" id="3.90.226.10">
    <property type="entry name" value="2-enoyl-CoA Hydratase, Chain A, domain 1"/>
    <property type="match status" value="1"/>
</dbReference>
<dbReference type="CDD" id="cd06558">
    <property type="entry name" value="crotonase-like"/>
    <property type="match status" value="1"/>
</dbReference>
<evidence type="ECO:0000256" key="2">
    <source>
        <dbReference type="RuleBase" id="RU369070"/>
    </source>
</evidence>
<evidence type="ECO:0000313" key="4">
    <source>
        <dbReference type="EMBL" id="OIT00607.1"/>
    </source>
</evidence>
<comment type="pathway">
    <text evidence="2">Amino-acid degradation; L-valine degradation.</text>
</comment>
<dbReference type="AlphaFoldDB" id="A0A1J6ISB6"/>
<organism evidence="4 5">
    <name type="scientific">Nicotiana attenuata</name>
    <name type="common">Coyote tobacco</name>
    <dbReference type="NCBI Taxonomy" id="49451"/>
    <lineage>
        <taxon>Eukaryota</taxon>
        <taxon>Viridiplantae</taxon>
        <taxon>Streptophyta</taxon>
        <taxon>Embryophyta</taxon>
        <taxon>Tracheophyta</taxon>
        <taxon>Spermatophyta</taxon>
        <taxon>Magnoliopsida</taxon>
        <taxon>eudicotyledons</taxon>
        <taxon>Gunneridae</taxon>
        <taxon>Pentapetalae</taxon>
        <taxon>asterids</taxon>
        <taxon>lamiids</taxon>
        <taxon>Solanales</taxon>
        <taxon>Solanaceae</taxon>
        <taxon>Nicotianoideae</taxon>
        <taxon>Nicotianeae</taxon>
        <taxon>Nicotiana</taxon>
    </lineage>
</organism>
<dbReference type="EMBL" id="MJEQ01037189">
    <property type="protein sequence ID" value="OIT00607.1"/>
    <property type="molecule type" value="Genomic_DNA"/>
</dbReference>
<dbReference type="Gramene" id="OIT00607">
    <property type="protein sequence ID" value="OIT00607"/>
    <property type="gene ID" value="A4A49_07897"/>
</dbReference>
<dbReference type="PANTHER" id="PTHR43176">
    <property type="entry name" value="3-HYDROXYISOBUTYRYL-COA HYDROLASE-RELATED"/>
    <property type="match status" value="1"/>
</dbReference>
<dbReference type="STRING" id="49451.A0A1J6ISB6"/>
<dbReference type="Gene3D" id="3.30.300.220">
    <property type="match status" value="1"/>
</dbReference>
<protein>
    <recommendedName>
        <fullName evidence="2">3-hydroxyisobutyryl-CoA hydrolase</fullName>
        <shortName evidence="2">HIB-CoA hydrolase</shortName>
        <shortName evidence="2">HIBYL-CoA-H</shortName>
        <ecNumber evidence="2">3.1.2.4</ecNumber>
    </recommendedName>
    <alternativeName>
        <fullName evidence="2">3-hydroxyisobutyryl-coenzyme A hydrolase</fullName>
    </alternativeName>
</protein>
<sequence length="427" mass="48047">MLRFRPFLLRRVVRRNLCTLSNSDVIVDPVIVEGKGSNRTVILNRPSVLNALNYSIVSRLLQLYRSWEDDPAIGFLVLRGKGRAFCAGGDVINTIIWYRKVQLLFLLLFSTYAKFSILFSSPTVMISHFLVRHDSNIDECKELYQKIYSLAYVIGTYSKPQVALLNGITMGGGAAISIPGTFRVATEKTVFANPEILIGFHPDAGASFYLAHLPGYLGEYLALTGNKLSGAEMMSCGLATHYCLSERLPLIEEQLGKLITDEPPVIESSLAKFGDIVHPDRMSVLQRIETLNKCFCHETVEEIIDSLESEAGKTADAWCISTLKRLREVSPLSLKVSLRSIREGRFQTLDRCLIREYRMTLQAFFGRITRDYCEGVRARMLDKDLSPKWDPPSLGHVTSDMVDEYFSPLTALEPDLELPTQQREAFA</sequence>
<dbReference type="PANTHER" id="PTHR43176:SF4">
    <property type="entry name" value="3-HYDROXYISOBUTYRYL-COA HYDROLASE-LIKE PROTEIN 1, MITOCHONDRIAL"/>
    <property type="match status" value="1"/>
</dbReference>